<dbReference type="AlphaFoldDB" id="A0A1E3ARR4"/>
<dbReference type="GO" id="GO:0016491">
    <property type="term" value="F:oxidoreductase activity"/>
    <property type="evidence" value="ECO:0007669"/>
    <property type="project" value="UniProtKB-KW"/>
</dbReference>
<evidence type="ECO:0000259" key="4">
    <source>
        <dbReference type="SMART" id="SM00829"/>
    </source>
</evidence>
<accession>A0A1E3ARR4</accession>
<dbReference type="Proteomes" id="UP000094067">
    <property type="component" value="Unassembled WGS sequence"/>
</dbReference>
<dbReference type="EMBL" id="MEHD01000005">
    <property type="protein sequence ID" value="ODR61777.1"/>
    <property type="molecule type" value="Genomic_DNA"/>
</dbReference>
<keyword evidence="2" id="KW-0862">Zinc</keyword>
<dbReference type="RefSeq" id="WP_009253763.1">
    <property type="nucleotide sequence ID" value="NZ_BAABXS010000001.1"/>
</dbReference>
<proteinExistence type="predicted"/>
<gene>
    <name evidence="6" type="ORF">BEH84_02018</name>
    <name evidence="7" type="ORF">BEI59_14550</name>
    <name evidence="5" type="ORF">BEI61_04345</name>
    <name evidence="8" type="ORF">BEI63_00055</name>
</gene>
<dbReference type="Proteomes" id="UP000094869">
    <property type="component" value="Unassembled WGS sequence"/>
</dbReference>
<evidence type="ECO:0000313" key="12">
    <source>
        <dbReference type="Proteomes" id="UP000095003"/>
    </source>
</evidence>
<evidence type="ECO:0000313" key="5">
    <source>
        <dbReference type="EMBL" id="ODM03547.1"/>
    </source>
</evidence>
<name>A0A1E3ARR4_9FIRM</name>
<dbReference type="CDD" id="cd08239">
    <property type="entry name" value="THR_DH_like"/>
    <property type="match status" value="1"/>
</dbReference>
<dbReference type="InterPro" id="IPR050129">
    <property type="entry name" value="Zn_alcohol_dh"/>
</dbReference>
<dbReference type="Proteomes" id="UP000094271">
    <property type="component" value="Unassembled WGS sequence"/>
</dbReference>
<sequence>MEKMRMRGATLPGNSTVEMKDMEIPKPGHGQVLIQTKATTICGSDIRCIYREHVGKGPEGYIPGMVAGHEPCGVIVEEGEGLRRFKKGDRVIVYHISGCGVCNDCRRGYYISCKSRFRQAYGWQRNGGMAPYILAEEKDLIALPDELTYKDGAQVACGFGTVYEAIEKIGVCGNDAVLVTGLGPVGLAALMLAKAMGANMLIGVEMNDYRIGLAKELGLVDYVFKPDEAMEGIMKVTNGNGVERSIDASASDPGRQLAIRATREWGKIAFVGEGGTCSFTPSPDIIHGQKTIYGSWVTSLWRMEELVERLVRWGIHPEDLITDEFPIEKAGEAYALMAGGNCGKVAVVFD</sequence>
<dbReference type="SUPFAM" id="SSF51735">
    <property type="entry name" value="NAD(P)-binding Rossmann-fold domains"/>
    <property type="match status" value="1"/>
</dbReference>
<dbReference type="OrthoDB" id="9769198at2"/>
<evidence type="ECO:0000313" key="7">
    <source>
        <dbReference type="EMBL" id="ODR50597.1"/>
    </source>
</evidence>
<feature type="domain" description="Enoyl reductase (ER)" evidence="4">
    <location>
        <begin position="13"/>
        <end position="347"/>
    </location>
</feature>
<evidence type="ECO:0000313" key="10">
    <source>
        <dbReference type="Proteomes" id="UP000094271"/>
    </source>
</evidence>
<dbReference type="InterPro" id="IPR013149">
    <property type="entry name" value="ADH-like_C"/>
</dbReference>
<dbReference type="GO" id="GO:0046872">
    <property type="term" value="F:metal ion binding"/>
    <property type="evidence" value="ECO:0007669"/>
    <property type="project" value="UniProtKB-KW"/>
</dbReference>
<evidence type="ECO:0000313" key="9">
    <source>
        <dbReference type="Proteomes" id="UP000094067"/>
    </source>
</evidence>
<dbReference type="EMBL" id="MCGH01000003">
    <property type="protein sequence ID" value="ODM03547.1"/>
    <property type="molecule type" value="Genomic_DNA"/>
</dbReference>
<dbReference type="InterPro" id="IPR036291">
    <property type="entry name" value="NAD(P)-bd_dom_sf"/>
</dbReference>
<reference evidence="9 12" key="1">
    <citation type="submission" date="2016-07" db="EMBL/GenBank/DDBJ databases">
        <title>Characterization of isolates of Eisenbergiella tayi derived from blood cultures, using whole genome sequencing.</title>
        <authorList>
            <person name="Burdz T."/>
            <person name="Wiebe D."/>
            <person name="Huynh C."/>
            <person name="Bernard K."/>
        </authorList>
    </citation>
    <scope>NUCLEOTIDE SEQUENCE [LARGE SCALE GENOMIC DNA]</scope>
    <source>
        <strain evidence="5 9">NML 110608</strain>
        <strain evidence="6 12">NML 120489</strain>
    </source>
</reference>
<evidence type="ECO:0000313" key="8">
    <source>
        <dbReference type="EMBL" id="ODR61777.1"/>
    </source>
</evidence>
<dbReference type="PANTHER" id="PTHR43401:SF2">
    <property type="entry name" value="L-THREONINE 3-DEHYDROGENASE"/>
    <property type="match status" value="1"/>
</dbReference>
<evidence type="ECO:0000256" key="3">
    <source>
        <dbReference type="ARBA" id="ARBA00023002"/>
    </source>
</evidence>
<reference evidence="7 10" key="3">
    <citation type="submission" date="2016-08" db="EMBL/GenBank/DDBJ databases">
        <authorList>
            <person name="Seilhamer J.J."/>
        </authorList>
    </citation>
    <scope>NUCLEOTIDE SEQUENCE [LARGE SCALE GENOMIC DNA]</scope>
    <source>
        <strain evidence="7 10">NML150140-1</strain>
    </source>
</reference>
<keyword evidence="3 6" id="KW-0560">Oxidoreductase</keyword>
<comment type="caution">
    <text evidence="6">The sequence shown here is derived from an EMBL/GenBank/DDBJ whole genome shotgun (WGS) entry which is preliminary data.</text>
</comment>
<protein>
    <submittedName>
        <fullName evidence="7">Alcohol dehydrogenase</fullName>
    </submittedName>
    <submittedName>
        <fullName evidence="6">D-arabitol-phosphate dehydrogenase</fullName>
        <ecNumber evidence="6">1.1.1.301</ecNumber>
    </submittedName>
</protein>
<evidence type="ECO:0000313" key="6">
    <source>
        <dbReference type="EMBL" id="ODM11409.1"/>
    </source>
</evidence>
<dbReference type="SMART" id="SM00829">
    <property type="entry name" value="PKS_ER"/>
    <property type="match status" value="1"/>
</dbReference>
<dbReference type="InterPro" id="IPR011032">
    <property type="entry name" value="GroES-like_sf"/>
</dbReference>
<dbReference type="Pfam" id="PF08240">
    <property type="entry name" value="ADH_N"/>
    <property type="match status" value="1"/>
</dbReference>
<keyword evidence="11" id="KW-1185">Reference proteome</keyword>
<dbReference type="EMBL" id="MCGI01000002">
    <property type="protein sequence ID" value="ODM11409.1"/>
    <property type="molecule type" value="Genomic_DNA"/>
</dbReference>
<dbReference type="Gene3D" id="3.40.50.720">
    <property type="entry name" value="NAD(P)-binding Rossmann-like Domain"/>
    <property type="match status" value="1"/>
</dbReference>
<keyword evidence="1" id="KW-0479">Metal-binding</keyword>
<dbReference type="PANTHER" id="PTHR43401">
    <property type="entry name" value="L-THREONINE 3-DEHYDROGENASE"/>
    <property type="match status" value="1"/>
</dbReference>
<dbReference type="InterPro" id="IPR020843">
    <property type="entry name" value="ER"/>
</dbReference>
<dbReference type="GeneID" id="93301089"/>
<dbReference type="EC" id="1.1.1.301" evidence="6"/>
<evidence type="ECO:0000313" key="11">
    <source>
        <dbReference type="Proteomes" id="UP000094869"/>
    </source>
</evidence>
<organism evidence="6 12">
    <name type="scientific">Eisenbergiella tayi</name>
    <dbReference type="NCBI Taxonomy" id="1432052"/>
    <lineage>
        <taxon>Bacteria</taxon>
        <taxon>Bacillati</taxon>
        <taxon>Bacillota</taxon>
        <taxon>Clostridia</taxon>
        <taxon>Lachnospirales</taxon>
        <taxon>Lachnospiraceae</taxon>
        <taxon>Eisenbergiella</taxon>
    </lineage>
</organism>
<dbReference type="Proteomes" id="UP000095003">
    <property type="component" value="Unassembled WGS sequence"/>
</dbReference>
<reference evidence="8 11" key="2">
    <citation type="submission" date="2016-08" db="EMBL/GenBank/DDBJ databases">
        <title>Characterization of Isolates of Eisenbergiella tayi Derived from Blood Cultures, Using Whole Genome Sequencing.</title>
        <authorList>
            <person name="Bernier A.-M."/>
            <person name="Burdz T."/>
            <person name="Wiebe D."/>
            <person name="Bernard K."/>
        </authorList>
    </citation>
    <scope>NUCLEOTIDE SEQUENCE [LARGE SCALE GENOMIC DNA]</scope>
    <source>
        <strain evidence="8 11">NML120146</strain>
    </source>
</reference>
<dbReference type="Gene3D" id="3.90.180.10">
    <property type="entry name" value="Medium-chain alcohol dehydrogenases, catalytic domain"/>
    <property type="match status" value="1"/>
</dbReference>
<dbReference type="SUPFAM" id="SSF50129">
    <property type="entry name" value="GroES-like"/>
    <property type="match status" value="1"/>
</dbReference>
<evidence type="ECO:0000256" key="1">
    <source>
        <dbReference type="ARBA" id="ARBA00022723"/>
    </source>
</evidence>
<dbReference type="InterPro" id="IPR013154">
    <property type="entry name" value="ADH-like_N"/>
</dbReference>
<dbReference type="EMBL" id="MEHA01000010">
    <property type="protein sequence ID" value="ODR50597.1"/>
    <property type="molecule type" value="Genomic_DNA"/>
</dbReference>
<dbReference type="PATRIC" id="fig|1432052.3.peg.2219"/>
<dbReference type="Pfam" id="PF00107">
    <property type="entry name" value="ADH_zinc_N"/>
    <property type="match status" value="1"/>
</dbReference>
<evidence type="ECO:0000256" key="2">
    <source>
        <dbReference type="ARBA" id="ARBA00022833"/>
    </source>
</evidence>